<organism evidence="2 3">
    <name type="scientific">Hevea brasiliensis</name>
    <name type="common">Para rubber tree</name>
    <name type="synonym">Siphonia brasiliensis</name>
    <dbReference type="NCBI Taxonomy" id="3981"/>
    <lineage>
        <taxon>Eukaryota</taxon>
        <taxon>Viridiplantae</taxon>
        <taxon>Streptophyta</taxon>
        <taxon>Embryophyta</taxon>
        <taxon>Tracheophyta</taxon>
        <taxon>Spermatophyta</taxon>
        <taxon>Magnoliopsida</taxon>
        <taxon>eudicotyledons</taxon>
        <taxon>Gunneridae</taxon>
        <taxon>Pentapetalae</taxon>
        <taxon>rosids</taxon>
        <taxon>fabids</taxon>
        <taxon>Malpighiales</taxon>
        <taxon>Euphorbiaceae</taxon>
        <taxon>Crotonoideae</taxon>
        <taxon>Micrandreae</taxon>
        <taxon>Hevea</taxon>
    </lineage>
</organism>
<dbReference type="EMBL" id="JAAGAX010000013">
    <property type="protein sequence ID" value="KAF2295882.1"/>
    <property type="molecule type" value="Genomic_DNA"/>
</dbReference>
<evidence type="ECO:0000256" key="1">
    <source>
        <dbReference type="SAM" id="Coils"/>
    </source>
</evidence>
<accession>A0A6A6L388</accession>
<protein>
    <recommendedName>
        <fullName evidence="4">Retrotransposon gag domain-containing protein</fullName>
    </recommendedName>
</protein>
<evidence type="ECO:0000313" key="3">
    <source>
        <dbReference type="Proteomes" id="UP000467840"/>
    </source>
</evidence>
<reference evidence="2 3" key="1">
    <citation type="journal article" date="2020" name="Mol. Plant">
        <title>The Chromosome-Based Rubber Tree Genome Provides New Insights into Spurge Genome Evolution and Rubber Biosynthesis.</title>
        <authorList>
            <person name="Liu J."/>
            <person name="Shi C."/>
            <person name="Shi C.C."/>
            <person name="Li W."/>
            <person name="Zhang Q.J."/>
            <person name="Zhang Y."/>
            <person name="Li K."/>
            <person name="Lu H.F."/>
            <person name="Shi C."/>
            <person name="Zhu S.T."/>
            <person name="Xiao Z.Y."/>
            <person name="Nan H."/>
            <person name="Yue Y."/>
            <person name="Zhu X.G."/>
            <person name="Wu Y."/>
            <person name="Hong X.N."/>
            <person name="Fan G.Y."/>
            <person name="Tong Y."/>
            <person name="Zhang D."/>
            <person name="Mao C.L."/>
            <person name="Liu Y.L."/>
            <person name="Hao S.J."/>
            <person name="Liu W.Q."/>
            <person name="Lv M.Q."/>
            <person name="Zhang H.B."/>
            <person name="Liu Y."/>
            <person name="Hu-Tang G.R."/>
            <person name="Wang J.P."/>
            <person name="Wang J.H."/>
            <person name="Sun Y.H."/>
            <person name="Ni S.B."/>
            <person name="Chen W.B."/>
            <person name="Zhang X.C."/>
            <person name="Jiao Y.N."/>
            <person name="Eichler E.E."/>
            <person name="Li G.H."/>
            <person name="Liu X."/>
            <person name="Gao L.Z."/>
        </authorList>
    </citation>
    <scope>NUCLEOTIDE SEQUENCE [LARGE SCALE GENOMIC DNA]</scope>
    <source>
        <strain evidence="3">cv. GT1</strain>
        <tissue evidence="2">Leaf</tissue>
    </source>
</reference>
<dbReference type="Proteomes" id="UP000467840">
    <property type="component" value="Chromosome 7"/>
</dbReference>
<dbReference type="Gene3D" id="3.30.420.10">
    <property type="entry name" value="Ribonuclease H-like superfamily/Ribonuclease H"/>
    <property type="match status" value="1"/>
</dbReference>
<keyword evidence="1" id="KW-0175">Coiled coil</keyword>
<evidence type="ECO:0008006" key="4">
    <source>
        <dbReference type="Google" id="ProtNLM"/>
    </source>
</evidence>
<evidence type="ECO:0000313" key="2">
    <source>
        <dbReference type="EMBL" id="KAF2295882.1"/>
    </source>
</evidence>
<sequence>MELRCGARQGQRKVGRNFQQNYMRDDEFKLKMDIPTFDGDLDIEGFLDWLTEVDHFFEYVKIPEERKVKLMAYRLKGGASVWWDRLKKTRRPEGRNPVTSWRRMQQLLRGRSICKDRPKQWDFAIAQAEFAYKNAIHSATRRTLFSIVYTMVSNHALNLVKLPKVPSLSVATGNLAEQLQLVQEDVKKRLEKANAKYQKLQIDIEDSKYLR</sequence>
<gene>
    <name evidence="2" type="ORF">GH714_034837</name>
</gene>
<dbReference type="GO" id="GO:0003676">
    <property type="term" value="F:nucleic acid binding"/>
    <property type="evidence" value="ECO:0007669"/>
    <property type="project" value="InterPro"/>
</dbReference>
<keyword evidence="3" id="KW-1185">Reference proteome</keyword>
<dbReference type="InterPro" id="IPR036397">
    <property type="entry name" value="RNaseH_sf"/>
</dbReference>
<dbReference type="AlphaFoldDB" id="A0A6A6L388"/>
<name>A0A6A6L388_HEVBR</name>
<comment type="caution">
    <text evidence="2">The sequence shown here is derived from an EMBL/GenBank/DDBJ whole genome shotgun (WGS) entry which is preliminary data.</text>
</comment>
<proteinExistence type="predicted"/>
<feature type="coiled-coil region" evidence="1">
    <location>
        <begin position="176"/>
        <end position="210"/>
    </location>
</feature>